<dbReference type="EMBL" id="ML208260">
    <property type="protein sequence ID" value="TFK76301.1"/>
    <property type="molecule type" value="Genomic_DNA"/>
</dbReference>
<gene>
    <name evidence="1" type="ORF">BDN72DRAFT_227949</name>
</gene>
<name>A0ACD3BEC4_9AGAR</name>
<evidence type="ECO:0000313" key="1">
    <source>
        <dbReference type="EMBL" id="TFK76301.1"/>
    </source>
</evidence>
<reference evidence="1 2" key="1">
    <citation type="journal article" date="2019" name="Nat. Ecol. Evol.">
        <title>Megaphylogeny resolves global patterns of mushroom evolution.</title>
        <authorList>
            <person name="Varga T."/>
            <person name="Krizsan K."/>
            <person name="Foldi C."/>
            <person name="Dima B."/>
            <person name="Sanchez-Garcia M."/>
            <person name="Sanchez-Ramirez S."/>
            <person name="Szollosi G.J."/>
            <person name="Szarkandi J.G."/>
            <person name="Papp V."/>
            <person name="Albert L."/>
            <person name="Andreopoulos W."/>
            <person name="Angelini C."/>
            <person name="Antonin V."/>
            <person name="Barry K.W."/>
            <person name="Bougher N.L."/>
            <person name="Buchanan P."/>
            <person name="Buyck B."/>
            <person name="Bense V."/>
            <person name="Catcheside P."/>
            <person name="Chovatia M."/>
            <person name="Cooper J."/>
            <person name="Damon W."/>
            <person name="Desjardin D."/>
            <person name="Finy P."/>
            <person name="Geml J."/>
            <person name="Haridas S."/>
            <person name="Hughes K."/>
            <person name="Justo A."/>
            <person name="Karasinski D."/>
            <person name="Kautmanova I."/>
            <person name="Kiss B."/>
            <person name="Kocsube S."/>
            <person name="Kotiranta H."/>
            <person name="LaButti K.M."/>
            <person name="Lechner B.E."/>
            <person name="Liimatainen K."/>
            <person name="Lipzen A."/>
            <person name="Lukacs Z."/>
            <person name="Mihaltcheva S."/>
            <person name="Morgado L.N."/>
            <person name="Niskanen T."/>
            <person name="Noordeloos M.E."/>
            <person name="Ohm R.A."/>
            <person name="Ortiz-Santana B."/>
            <person name="Ovrebo C."/>
            <person name="Racz N."/>
            <person name="Riley R."/>
            <person name="Savchenko A."/>
            <person name="Shiryaev A."/>
            <person name="Soop K."/>
            <person name="Spirin V."/>
            <person name="Szebenyi C."/>
            <person name="Tomsovsky M."/>
            <person name="Tulloss R.E."/>
            <person name="Uehling J."/>
            <person name="Grigoriev I.V."/>
            <person name="Vagvolgyi C."/>
            <person name="Papp T."/>
            <person name="Martin F.M."/>
            <person name="Miettinen O."/>
            <person name="Hibbett D.S."/>
            <person name="Nagy L.G."/>
        </authorList>
    </citation>
    <scope>NUCLEOTIDE SEQUENCE [LARGE SCALE GENOMIC DNA]</scope>
    <source>
        <strain evidence="1 2">NL-1719</strain>
    </source>
</reference>
<accession>A0ACD3BEC4</accession>
<keyword evidence="1" id="KW-0808">Transferase</keyword>
<keyword evidence="2" id="KW-1185">Reference proteome</keyword>
<organism evidence="1 2">
    <name type="scientific">Pluteus cervinus</name>
    <dbReference type="NCBI Taxonomy" id="181527"/>
    <lineage>
        <taxon>Eukaryota</taxon>
        <taxon>Fungi</taxon>
        <taxon>Dikarya</taxon>
        <taxon>Basidiomycota</taxon>
        <taxon>Agaricomycotina</taxon>
        <taxon>Agaricomycetes</taxon>
        <taxon>Agaricomycetidae</taxon>
        <taxon>Agaricales</taxon>
        <taxon>Pluteineae</taxon>
        <taxon>Pluteaceae</taxon>
        <taxon>Pluteus</taxon>
    </lineage>
</organism>
<sequence>MSPSMSHGSQALDASNDKDITVVPESGSDNSGDEEIVSPQLQENQPSGSSSQKKKKKKKGKSQKQNNETDQAVPPAQAAESPSASTAAALQLALKFAESKLKSDQTPRDHKFWKTQPVPQPGEALAPEDGFIEPSRPSAEVRQDAFLLPTGFEWSVIDINDPAQNKEVYDLLSANYVEDDDASFRFQYTGEFLQWALMPPGYHKDWHLGVRISSSKKLISFISAVPVRLRVRQNTILASEVNFLCVHKKWRSKRLAPVLIKEVTRQCNLKGVFQAIYTAGVVIPTPISTCRYYHRSLNVAKLVDVKFTYVPRNMTLARMIRVHKVPSTTTLSIREMEEKDVDQVTELFEKYMRRFDLVPELSKEEVKHQFLSGMGRGEVGSNHRREGQVIWTYVVEDPESKRITDFFSYYSLPSTIIGNRKYPVLEAAYLFYYATSVAFDPEAEEDVLKMRVQSIIGDALIVAHKAGFDVFNALTLMDNVPVLHELKFGVGDGQLNFYLYNWRTAPMAGMEPVGNVSAGRGIGVVML</sequence>
<evidence type="ECO:0000313" key="2">
    <source>
        <dbReference type="Proteomes" id="UP000308600"/>
    </source>
</evidence>
<dbReference type="Proteomes" id="UP000308600">
    <property type="component" value="Unassembled WGS sequence"/>
</dbReference>
<proteinExistence type="predicted"/>
<protein>
    <submittedName>
        <fullName evidence="1">N-myristoyl transferase</fullName>
    </submittedName>
</protein>